<dbReference type="SMR" id="A0A286RCT9"/>
<reference evidence="12 13" key="1">
    <citation type="journal article" date="2025" name="Arch. Biochem. Biophys.">
        <title>Structural and functional snapshots of a broad-specificity endoglucanase from Thermogutta terrifontis for biomass saccharification.</title>
        <authorList>
            <person name="Hussain N."/>
            <person name="Mikolajek H."/>
            <person name="Harrison P.J."/>
            <person name="Paterson N."/>
            <person name="Akhtar M.W."/>
            <person name="Sadaf S."/>
            <person name="Naismith J.H."/>
        </authorList>
    </citation>
    <scope>X-RAY CRYSTALLOGRAPHY (1.20 ANGSTROMS) OF 186-531</scope>
</reference>
<dbReference type="PDB" id="8ANX">
    <property type="method" value="X-ray"/>
    <property type="resolution" value="1.20 A"/>
    <property type="chains" value="AAA=186-531"/>
</dbReference>
<dbReference type="PDB" id="8B3Y">
    <property type="method" value="X-ray"/>
    <property type="resolution" value="1.25 A"/>
    <property type="chains" value="A=192-526"/>
</dbReference>
<evidence type="ECO:0007829" key="13">
    <source>
        <dbReference type="PDB" id="8ANX"/>
    </source>
</evidence>
<keyword evidence="5 7" id="KW-0326">Glycosidase</keyword>
<keyword evidence="8" id="KW-0732">Signal</keyword>
<evidence type="ECO:0000313" key="11">
    <source>
        <dbReference type="Proteomes" id="UP000215086"/>
    </source>
</evidence>
<evidence type="ECO:0000256" key="6">
    <source>
        <dbReference type="ARBA" id="ARBA00023326"/>
    </source>
</evidence>
<evidence type="ECO:0000256" key="1">
    <source>
        <dbReference type="ARBA" id="ARBA00005641"/>
    </source>
</evidence>
<dbReference type="GO" id="GO:0008422">
    <property type="term" value="F:beta-glucosidase activity"/>
    <property type="evidence" value="ECO:0007669"/>
    <property type="project" value="TreeGrafter"/>
</dbReference>
<dbReference type="Gene3D" id="3.20.20.80">
    <property type="entry name" value="Glycosidases"/>
    <property type="match status" value="1"/>
</dbReference>
<dbReference type="InterPro" id="IPR001547">
    <property type="entry name" value="Glyco_hydro_5"/>
</dbReference>
<feature type="signal peptide" evidence="8">
    <location>
        <begin position="1"/>
        <end position="19"/>
    </location>
</feature>
<keyword evidence="11" id="KW-1185">Reference proteome</keyword>
<evidence type="ECO:0000256" key="4">
    <source>
        <dbReference type="ARBA" id="ARBA00023277"/>
    </source>
</evidence>
<evidence type="ECO:0000313" key="10">
    <source>
        <dbReference type="EMBL" id="ASV73773.1"/>
    </source>
</evidence>
<keyword evidence="2 7" id="KW-0378">Hydrolase</keyword>
<dbReference type="InterPro" id="IPR017853">
    <property type="entry name" value="GH"/>
</dbReference>
<evidence type="ECO:0000256" key="8">
    <source>
        <dbReference type="SAM" id="SignalP"/>
    </source>
</evidence>
<dbReference type="Pfam" id="PF00150">
    <property type="entry name" value="Cellulase"/>
    <property type="match status" value="1"/>
</dbReference>
<dbReference type="GO" id="GO:0008810">
    <property type="term" value="F:cellulase activity"/>
    <property type="evidence" value="ECO:0007669"/>
    <property type="project" value="UniProtKB-EC"/>
</dbReference>
<comment type="similarity">
    <text evidence="1 7">Belongs to the glycosyl hydrolase 5 (cellulase A) family.</text>
</comment>
<evidence type="ECO:0000259" key="9">
    <source>
        <dbReference type="Pfam" id="PF00150"/>
    </source>
</evidence>
<dbReference type="GO" id="GO:0009986">
    <property type="term" value="C:cell surface"/>
    <property type="evidence" value="ECO:0007669"/>
    <property type="project" value="TreeGrafter"/>
</dbReference>
<organism evidence="10 11">
    <name type="scientific">Thermogutta terrifontis</name>
    <dbReference type="NCBI Taxonomy" id="1331910"/>
    <lineage>
        <taxon>Bacteria</taxon>
        <taxon>Pseudomonadati</taxon>
        <taxon>Planctomycetota</taxon>
        <taxon>Planctomycetia</taxon>
        <taxon>Pirellulales</taxon>
        <taxon>Thermoguttaceae</taxon>
        <taxon>Thermogutta</taxon>
    </lineage>
</organism>
<accession>A0A286RCT9</accession>
<keyword evidence="3" id="KW-0136">Cellulose degradation</keyword>
<feature type="chain" id="PRO_5012990496" evidence="8">
    <location>
        <begin position="20"/>
        <end position="531"/>
    </location>
</feature>
<gene>
    <name evidence="10" type="ORF">THTE_1171</name>
</gene>
<feature type="domain" description="Glycoside hydrolase family 5" evidence="9">
    <location>
        <begin position="198"/>
        <end position="481"/>
    </location>
</feature>
<reference evidence="10 11" key="2">
    <citation type="journal article" name="Front. Microbiol.">
        <title>Sugar Metabolism of the First Thermophilic Planctomycete Thermogutta terrifontis: Comparative Genomic and Transcriptomic Approaches.</title>
        <authorList>
            <person name="Elcheninov A.G."/>
            <person name="Menzel P."/>
            <person name="Gudbergsdottir S.R."/>
            <person name="Slesarev A.I."/>
            <person name="Kadnikov V.V."/>
            <person name="Krogh A."/>
            <person name="Bonch-Osmolovskaya E.A."/>
            <person name="Peng X."/>
            <person name="Kublanov I.V."/>
        </authorList>
    </citation>
    <scope>NUCLEOTIDE SEQUENCE [LARGE SCALE GENOMIC DNA]</scope>
    <source>
        <strain evidence="10 11">R1</strain>
    </source>
</reference>
<dbReference type="InterPro" id="IPR050386">
    <property type="entry name" value="Glycosyl_hydrolase_5"/>
</dbReference>
<dbReference type="PANTHER" id="PTHR31297">
    <property type="entry name" value="GLUCAN ENDO-1,6-BETA-GLUCOSIDASE B"/>
    <property type="match status" value="1"/>
</dbReference>
<dbReference type="GO" id="GO:0030245">
    <property type="term" value="P:cellulose catabolic process"/>
    <property type="evidence" value="ECO:0007669"/>
    <property type="project" value="UniProtKB-KW"/>
</dbReference>
<evidence type="ECO:0000256" key="5">
    <source>
        <dbReference type="ARBA" id="ARBA00023295"/>
    </source>
</evidence>
<protein>
    <submittedName>
        <fullName evidence="10">Endoglucanase</fullName>
        <ecNumber evidence="10">3.2.1.4</ecNumber>
    </submittedName>
</protein>
<dbReference type="AlphaFoldDB" id="A0A286RCT9"/>
<dbReference type="EMBL" id="CP018477">
    <property type="protein sequence ID" value="ASV73773.1"/>
    <property type="molecule type" value="Genomic_DNA"/>
</dbReference>
<evidence type="ECO:0007829" key="12">
    <source>
        <dbReference type="PDB" id="8AG9"/>
    </source>
</evidence>
<keyword evidence="4" id="KW-0119">Carbohydrate metabolism</keyword>
<evidence type="ECO:0000256" key="7">
    <source>
        <dbReference type="RuleBase" id="RU361153"/>
    </source>
</evidence>
<dbReference type="PANTHER" id="PTHR31297:SF41">
    <property type="entry name" value="ENDOGLUCANASE, PUTATIVE (AFU_ORTHOLOGUE AFUA_5G01830)-RELATED"/>
    <property type="match status" value="1"/>
</dbReference>
<dbReference type="GO" id="GO:0005576">
    <property type="term" value="C:extracellular region"/>
    <property type="evidence" value="ECO:0007669"/>
    <property type="project" value="TreeGrafter"/>
</dbReference>
<dbReference type="EC" id="3.2.1.4" evidence="10"/>
<dbReference type="Gene3D" id="2.60.120.260">
    <property type="entry name" value="Galactose-binding domain-like"/>
    <property type="match status" value="1"/>
</dbReference>
<dbReference type="Proteomes" id="UP000215086">
    <property type="component" value="Chromosome"/>
</dbReference>
<proteinExistence type="evidence at protein level"/>
<evidence type="ECO:0000256" key="3">
    <source>
        <dbReference type="ARBA" id="ARBA00023001"/>
    </source>
</evidence>
<dbReference type="KEGG" id="ttf:THTE_1171"/>
<evidence type="ECO:0000256" key="2">
    <source>
        <dbReference type="ARBA" id="ARBA00022801"/>
    </source>
</evidence>
<keyword evidence="12 13" id="KW-0002">3D-structure</keyword>
<dbReference type="PDB" id="8AG9">
    <property type="method" value="X-ray"/>
    <property type="resolution" value="1.56 A"/>
    <property type="chains" value="A=20-531"/>
</dbReference>
<name>A0A286RCT9_9BACT</name>
<keyword evidence="6" id="KW-0624">Polysaccharide degradation</keyword>
<sequence>MWNIFAIMSIAVACAAACAQEPVTVLRWDFEEIVGEQNVQALPAEWIASSKEGIAVERTEQGGRCLHVWVDAATGPGSRNIRYRLPVDKLRGQRVRVNALVRAKGVSQPPKPWNGIKCMLRIESGGEIQWPQQNLPGGDFDWRPIQFVVAVPDDCQQVDLIVGLENVTGDAWFDNIAVEVIPKKKLSSNHKEVFKGHNLPRLRGAMIGPHVTNADLLEFGNVWKANHIRWQLIWNGFPHSPADSATLDEYRQWLDGALKRLEAALPVCREAGILVTVDLHTPPGGRNEASECRIFHDREFQKAFIDIWEDIARRFADSDVVWGYDLVNEPVEGMVPDGLMNWQRLAEETARRVRAIDQKHAIIIEPAPWGSPSSIALLDPIDVPGVVYSVHMYVPHAFTHQGVYDNPVGIVYPGTIDGKWYDRNTLRKVLEPVRRFQEENGVHIYIGEFSAIRWAPADSACQYLKDCIEIFEEYGWDWAYHAFREWDGWSVEHGPDRNDRNRTATPTDRALLLRSWYAENVKPQFSDKKKD</sequence>
<dbReference type="SUPFAM" id="SSF51445">
    <property type="entry name" value="(Trans)glycosidases"/>
    <property type="match status" value="1"/>
</dbReference>